<feature type="region of interest" description="Disordered" evidence="1">
    <location>
        <begin position="30"/>
        <end position="256"/>
    </location>
</feature>
<evidence type="ECO:0000313" key="6">
    <source>
        <dbReference type="Proteomes" id="UP001195724"/>
    </source>
</evidence>
<evidence type="ECO:0000313" key="3">
    <source>
        <dbReference type="EMBL" id="MBM7813255.1"/>
    </source>
</evidence>
<feature type="chain" id="PRO_5038481893" description="Secreted protein" evidence="2">
    <location>
        <begin position="18"/>
        <end position="256"/>
    </location>
</feature>
<evidence type="ECO:0000256" key="1">
    <source>
        <dbReference type="SAM" id="MobiDB-lite"/>
    </source>
</evidence>
<feature type="signal peptide" evidence="2">
    <location>
        <begin position="1"/>
        <end position="17"/>
    </location>
</feature>
<gene>
    <name evidence="4" type="ORF">J7S33_21340</name>
    <name evidence="3" type="ORF">JOE68_004120</name>
</gene>
<organism evidence="4 5">
    <name type="scientific">Saccharothrix algeriensis</name>
    <dbReference type="NCBI Taxonomy" id="173560"/>
    <lineage>
        <taxon>Bacteria</taxon>
        <taxon>Bacillati</taxon>
        <taxon>Actinomycetota</taxon>
        <taxon>Actinomycetes</taxon>
        <taxon>Pseudonocardiales</taxon>
        <taxon>Pseudonocardiaceae</taxon>
        <taxon>Saccharothrix</taxon>
    </lineage>
</organism>
<evidence type="ECO:0000313" key="4">
    <source>
        <dbReference type="EMBL" id="QTR01811.1"/>
    </source>
</evidence>
<evidence type="ECO:0008006" key="7">
    <source>
        <dbReference type="Google" id="ProtNLM"/>
    </source>
</evidence>
<evidence type="ECO:0000313" key="5">
    <source>
        <dbReference type="Proteomes" id="UP000671828"/>
    </source>
</evidence>
<feature type="compositionally biased region" description="Pro residues" evidence="1">
    <location>
        <begin position="145"/>
        <end position="161"/>
    </location>
</feature>
<name>A0A8T8HTW2_9PSEU</name>
<dbReference type="Proteomes" id="UP001195724">
    <property type="component" value="Unassembled WGS sequence"/>
</dbReference>
<accession>A0A8T8HTW2</accession>
<keyword evidence="6" id="KW-1185">Reference proteome</keyword>
<dbReference type="AlphaFoldDB" id="A0A8T8HTW2"/>
<feature type="compositionally biased region" description="Polar residues" evidence="1">
    <location>
        <begin position="247"/>
        <end position="256"/>
    </location>
</feature>
<dbReference type="EMBL" id="JAFBCL010000001">
    <property type="protein sequence ID" value="MBM7813255.1"/>
    <property type="molecule type" value="Genomic_DNA"/>
</dbReference>
<feature type="compositionally biased region" description="Basic and acidic residues" evidence="1">
    <location>
        <begin position="39"/>
        <end position="58"/>
    </location>
</feature>
<reference evidence="4" key="2">
    <citation type="submission" date="2021-04" db="EMBL/GenBank/DDBJ databases">
        <title>Saccharothrix algeriensis WGS.</title>
        <authorList>
            <person name="Stuskova K."/>
            <person name="Hakalova E."/>
            <person name="Tebbal A.B."/>
            <person name="Eichmeier A."/>
        </authorList>
    </citation>
    <scope>NUCLEOTIDE SEQUENCE</scope>
    <source>
        <strain evidence="4">NRRL B-24137</strain>
    </source>
</reference>
<proteinExistence type="predicted"/>
<evidence type="ECO:0000256" key="2">
    <source>
        <dbReference type="SAM" id="SignalP"/>
    </source>
</evidence>
<feature type="compositionally biased region" description="Basic and acidic residues" evidence="1">
    <location>
        <begin position="102"/>
        <end position="118"/>
    </location>
</feature>
<reference evidence="3 6" key="1">
    <citation type="submission" date="2021-01" db="EMBL/GenBank/DDBJ databases">
        <title>Sequencing the genomes of 1000 actinobacteria strains.</title>
        <authorList>
            <person name="Klenk H.-P."/>
        </authorList>
    </citation>
    <scope>NUCLEOTIDE SEQUENCE [LARGE SCALE GENOMIC DNA]</scope>
    <source>
        <strain evidence="3 6">DSM 44581</strain>
    </source>
</reference>
<keyword evidence="2" id="KW-0732">Signal</keyword>
<dbReference type="EMBL" id="CP072788">
    <property type="protein sequence ID" value="QTR01811.1"/>
    <property type="molecule type" value="Genomic_DNA"/>
</dbReference>
<protein>
    <recommendedName>
        <fullName evidence="7">Secreted protein</fullName>
    </recommendedName>
</protein>
<dbReference type="Proteomes" id="UP000671828">
    <property type="component" value="Chromosome"/>
</dbReference>
<sequence>MSGAVAFVFGLCALSFAAGCVLTACMLRREPEPPEPEPVAERPEPPRLDLRWPPEDYATKPIHRNPVVGLPLSAPPAEQVRPALTLVPSPDAGDGEETAAGEDDRAGQEREDEVRLTADAHAGVEGCGAPAAEPPARRESEAPVEPAPVPPAPVDGAPAPPGADAEPPLRVLPAVPESAVAGSGAPDGSSPALSVLPAHPETGSPPVLSVLPEPGERADPPVEEESDPAPPVPWSGAGGPGHRLPRSSGTTGFRDG</sequence>
<dbReference type="RefSeq" id="WP_204843907.1">
    <property type="nucleotide sequence ID" value="NZ_JAFBCL010000001.1"/>
</dbReference>